<dbReference type="PANTHER" id="PTHR14136">
    <property type="entry name" value="BTB_POZ DOMAIN-CONTAINING PROTEIN KCTD9"/>
    <property type="match status" value="1"/>
</dbReference>
<dbReference type="InterPro" id="IPR001646">
    <property type="entry name" value="5peptide_repeat"/>
</dbReference>
<evidence type="ECO:0000313" key="1">
    <source>
        <dbReference type="EMBL" id="NRN66764.1"/>
    </source>
</evidence>
<keyword evidence="2" id="KW-1185">Reference proteome</keyword>
<sequence length="280" mass="28902">MTALTAAGALVFTGLSLGETRRQVEIAERGQVTDRFNRAIDHFASTDELVKLGGIHELDSIARESPRDRAAVTAILAASVRKHRALVGKPCGYDGIDTETHTVLTVLSGLEAGRAVDLRHTCLNLLLLPGARFRCVQLQGSALRGATLIDADLTGAYLVGANFSEPTLPSDHPQGAVLSRARLAGAQLNRARLAHAHLDKADLTQANLSGAVLTGANLSGATLHGADLSGANLTGAVLSGADLSGASITGTVFPAADLTRDDAIRAGAVESPPGKPADRC</sequence>
<dbReference type="InterPro" id="IPR051082">
    <property type="entry name" value="Pentapeptide-BTB/POZ_domain"/>
</dbReference>
<dbReference type="Pfam" id="PF00805">
    <property type="entry name" value="Pentapeptide"/>
    <property type="match status" value="2"/>
</dbReference>
<gene>
    <name evidence="1" type="ORF">GC106_39920</name>
</gene>
<name>A0ABX2F6I3_9PSEU</name>
<dbReference type="SUPFAM" id="SSF141571">
    <property type="entry name" value="Pentapeptide repeat-like"/>
    <property type="match status" value="1"/>
</dbReference>
<proteinExistence type="predicted"/>
<dbReference type="Proteomes" id="UP000763557">
    <property type="component" value="Unassembled WGS sequence"/>
</dbReference>
<reference evidence="1 2" key="1">
    <citation type="submission" date="2020-01" db="EMBL/GenBank/DDBJ databases">
        <title>Kibdelosporangium persica a novel Actinomycetes from a hot desert in Iran.</title>
        <authorList>
            <person name="Safaei N."/>
            <person name="Zaburannyi N."/>
            <person name="Mueller R."/>
            <person name="Wink J."/>
        </authorList>
    </citation>
    <scope>NUCLEOTIDE SEQUENCE [LARGE SCALE GENOMIC DNA]</scope>
    <source>
        <strain evidence="1 2">4NS15</strain>
    </source>
</reference>
<accession>A0ABX2F6I3</accession>
<comment type="caution">
    <text evidence="1">The sequence shown here is derived from an EMBL/GenBank/DDBJ whole genome shotgun (WGS) entry which is preliminary data.</text>
</comment>
<organism evidence="1 2">
    <name type="scientific">Kibdelosporangium persicum</name>
    <dbReference type="NCBI Taxonomy" id="2698649"/>
    <lineage>
        <taxon>Bacteria</taxon>
        <taxon>Bacillati</taxon>
        <taxon>Actinomycetota</taxon>
        <taxon>Actinomycetes</taxon>
        <taxon>Pseudonocardiales</taxon>
        <taxon>Pseudonocardiaceae</taxon>
        <taxon>Kibdelosporangium</taxon>
    </lineage>
</organism>
<dbReference type="EMBL" id="JAAATY010000011">
    <property type="protein sequence ID" value="NRN66764.1"/>
    <property type="molecule type" value="Genomic_DNA"/>
</dbReference>
<dbReference type="PANTHER" id="PTHR14136:SF17">
    <property type="entry name" value="BTB_POZ DOMAIN-CONTAINING PROTEIN KCTD9"/>
    <property type="match status" value="1"/>
</dbReference>
<evidence type="ECO:0000313" key="2">
    <source>
        <dbReference type="Proteomes" id="UP000763557"/>
    </source>
</evidence>
<protein>
    <submittedName>
        <fullName evidence="1">Pentapeptide repeat protein</fullName>
    </submittedName>
</protein>
<dbReference type="RefSeq" id="WP_173133353.1">
    <property type="nucleotide sequence ID" value="NZ_CBCSGW010000063.1"/>
</dbReference>
<dbReference type="Gene3D" id="2.160.20.80">
    <property type="entry name" value="E3 ubiquitin-protein ligase SopA"/>
    <property type="match status" value="1"/>
</dbReference>